<protein>
    <recommendedName>
        <fullName evidence="1">Galaxin-like repeats domain-containing protein</fullName>
    </recommendedName>
</protein>
<dbReference type="AlphaFoldDB" id="A0AAV9SH83"/>
<dbReference type="InterPro" id="IPR056601">
    <property type="entry name" value="Galaxin_dom"/>
</dbReference>
<feature type="domain" description="Galaxin-like repeats" evidence="1">
    <location>
        <begin position="35"/>
        <end position="148"/>
    </location>
</feature>
<reference evidence="2 3" key="1">
    <citation type="submission" date="2021-06" db="EMBL/GenBank/DDBJ databases">
        <authorList>
            <person name="Palmer J.M."/>
        </authorList>
    </citation>
    <scope>NUCLEOTIDE SEQUENCE [LARGE SCALE GENOMIC DNA]</scope>
    <source>
        <strain evidence="2 3">MEX-2019</strain>
        <tissue evidence="2">Muscle</tissue>
    </source>
</reference>
<proteinExistence type="predicted"/>
<dbReference type="Pfam" id="PF24748">
    <property type="entry name" value="Galaxin_repeat"/>
    <property type="match status" value="1"/>
</dbReference>
<evidence type="ECO:0000259" key="1">
    <source>
        <dbReference type="Pfam" id="PF24748"/>
    </source>
</evidence>
<evidence type="ECO:0000313" key="3">
    <source>
        <dbReference type="Proteomes" id="UP001311232"/>
    </source>
</evidence>
<keyword evidence="3" id="KW-1185">Reference proteome</keyword>
<dbReference type="InterPro" id="IPR055284">
    <property type="entry name" value="Galaxin-like"/>
</dbReference>
<sequence length="266" mass="29558">MDPKTPPLVFLPQMLEDLVVGTKADSPETGQTREAGSLGCNETPYDHGRDTCCTVQDKNSPKSKLTKGLSERMSQCCGLQAYNPLNEMCCELAVKPKPSLNASCCAKEPYDKNTKLCCGGKKLLTRLSPEHLCCFESQFDPSIEKCCQNTCPRIQLKINNSTKCEKNLTCLGTSDGNGINTCGTYKQKKGLENVTDTVVEEVCCESESEKVVYRKKDGFSCCGHHYYNLSLWSCKERFSGYSGQQDSEQQCAKNKCSWLLQYFSLS</sequence>
<dbReference type="PANTHER" id="PTHR34490">
    <property type="entry name" value="PROTEIN CBG12054-RELATED"/>
    <property type="match status" value="1"/>
</dbReference>
<name>A0AAV9SH83_9TELE</name>
<dbReference type="Proteomes" id="UP001311232">
    <property type="component" value="Unassembled WGS sequence"/>
</dbReference>
<comment type="caution">
    <text evidence="2">The sequence shown here is derived from an EMBL/GenBank/DDBJ whole genome shotgun (WGS) entry which is preliminary data.</text>
</comment>
<accession>A0AAV9SH83</accession>
<dbReference type="EMBL" id="JAHHUM010000350">
    <property type="protein sequence ID" value="KAK5620606.1"/>
    <property type="molecule type" value="Genomic_DNA"/>
</dbReference>
<gene>
    <name evidence="2" type="ORF">CRENBAI_021795</name>
</gene>
<evidence type="ECO:0000313" key="2">
    <source>
        <dbReference type="EMBL" id="KAK5620606.1"/>
    </source>
</evidence>
<organism evidence="2 3">
    <name type="scientific">Crenichthys baileyi</name>
    <name type="common">White River springfish</name>
    <dbReference type="NCBI Taxonomy" id="28760"/>
    <lineage>
        <taxon>Eukaryota</taxon>
        <taxon>Metazoa</taxon>
        <taxon>Chordata</taxon>
        <taxon>Craniata</taxon>
        <taxon>Vertebrata</taxon>
        <taxon>Euteleostomi</taxon>
        <taxon>Actinopterygii</taxon>
        <taxon>Neopterygii</taxon>
        <taxon>Teleostei</taxon>
        <taxon>Neoteleostei</taxon>
        <taxon>Acanthomorphata</taxon>
        <taxon>Ovalentaria</taxon>
        <taxon>Atherinomorphae</taxon>
        <taxon>Cyprinodontiformes</taxon>
        <taxon>Goodeidae</taxon>
        <taxon>Crenichthys</taxon>
    </lineage>
</organism>